<keyword evidence="7" id="KW-0472">Membrane</keyword>
<dbReference type="GO" id="GO:0017119">
    <property type="term" value="C:Golgi transport complex"/>
    <property type="evidence" value="ECO:0007669"/>
    <property type="project" value="InterPro"/>
</dbReference>
<evidence type="ECO:0000256" key="1">
    <source>
        <dbReference type="ARBA" id="ARBA00004395"/>
    </source>
</evidence>
<comment type="similarity">
    <text evidence="2">Belongs to the COG8 family.</text>
</comment>
<dbReference type="GO" id="GO:0006891">
    <property type="term" value="P:intra-Golgi vesicle-mediated transport"/>
    <property type="evidence" value="ECO:0007669"/>
    <property type="project" value="TreeGrafter"/>
</dbReference>
<feature type="region of interest" description="Disordered" evidence="9">
    <location>
        <begin position="593"/>
        <end position="618"/>
    </location>
</feature>
<dbReference type="InterPro" id="IPR007255">
    <property type="entry name" value="COG8"/>
</dbReference>
<comment type="caution">
    <text evidence="10">The sequence shown here is derived from an EMBL/GenBank/DDBJ whole genome shotgun (WGS) entry which is preliminary data.</text>
</comment>
<comment type="subcellular location">
    <subcellularLocation>
        <location evidence="1">Golgi apparatus membrane</location>
        <topology evidence="1">Peripheral membrane protein</topology>
    </subcellularLocation>
</comment>
<keyword evidence="5" id="KW-0653">Protein transport</keyword>
<accession>A0A8S9XK20</accession>
<dbReference type="Pfam" id="PF04124">
    <property type="entry name" value="Dor1"/>
    <property type="match status" value="1"/>
</dbReference>
<dbReference type="AlphaFoldDB" id="A0A8S9XK20"/>
<dbReference type="OrthoDB" id="1661054at2759"/>
<evidence type="ECO:0000256" key="7">
    <source>
        <dbReference type="ARBA" id="ARBA00023136"/>
    </source>
</evidence>
<gene>
    <name evidence="10" type="ORF">GE061_016872</name>
</gene>
<evidence type="ECO:0000256" key="5">
    <source>
        <dbReference type="ARBA" id="ARBA00022927"/>
    </source>
</evidence>
<sequence>MLLPYFLKTQNRETHWHKIGLSIHPSYSYLLFFSLISKQPECLIIRCYLPTMDIDTSIKLMFPDGIPEAWIDNPDFSTYLNKLGMYDLVKLRKELDHLSVEKSAILNQTQELAFSNYKTFIQTAECSREIFQQFQKTEKSLEGLLDKVPGFNASCEDFMKTCGEIKAERQINSVSLAKHGQTLQLLEMPQLMDNLIREGHYDDALRLAAYVRKLNKTHGNIPIIQKLCEEIEECWKGLMKRLSWELHSELQLPRCLQVVGVLRRMGVLSELELRLKFLQARDSWFTSVLKQIPKDDPQHLNKVIDVYRMHMFNIITQFRAVFPEQDSILATNKQHFNDYPILHEWINNKVCDFVACCEREMPENGDIVSCLEQVMYFGQSLGRVGADLRGLMAPVFIKKLTNSLSYQIRQTSEQFVADMDKFSLETTSLSSTQPQLMDSQNELSPPEGLVNYFPLGRYTNGIISILNQFRLCAPLAIANSMTRMLERSLITVSTTISHFYKREQQAMSSEERDTLTKMVVCFHDCLIPYFQRCLHSLFSPVEIAAFLSVPVFKLQEQYLMFFETDLISAPILHLLPITKLDISSLKISSDTAAKESGAAEPHPVNVPDPTTQSESFPA</sequence>
<evidence type="ECO:0000256" key="3">
    <source>
        <dbReference type="ARBA" id="ARBA00020983"/>
    </source>
</evidence>
<dbReference type="SUPFAM" id="SSF74788">
    <property type="entry name" value="Cullin repeat-like"/>
    <property type="match status" value="1"/>
</dbReference>
<dbReference type="PANTHER" id="PTHR21311:SF0">
    <property type="entry name" value="CONSERVED OLIGOMERIC GOLGI COMPLEX SUBUNIT 8"/>
    <property type="match status" value="1"/>
</dbReference>
<proteinExistence type="inferred from homology"/>
<dbReference type="GO" id="GO:0015031">
    <property type="term" value="P:protein transport"/>
    <property type="evidence" value="ECO:0007669"/>
    <property type="project" value="UniProtKB-KW"/>
</dbReference>
<dbReference type="PANTHER" id="PTHR21311">
    <property type="entry name" value="CONSERVED OLIGOMERIC GOLGI COMPLEX COMPONENT 8"/>
    <property type="match status" value="1"/>
</dbReference>
<dbReference type="Proteomes" id="UP000466442">
    <property type="component" value="Unassembled WGS sequence"/>
</dbReference>
<evidence type="ECO:0000313" key="11">
    <source>
        <dbReference type="Proteomes" id="UP000466442"/>
    </source>
</evidence>
<reference evidence="10" key="1">
    <citation type="journal article" date="2021" name="Mol. Ecol. Resour.">
        <title>Apolygus lucorum genome provides insights into omnivorousness and mesophyll feeding.</title>
        <authorList>
            <person name="Liu Y."/>
            <person name="Liu H."/>
            <person name="Wang H."/>
            <person name="Huang T."/>
            <person name="Liu B."/>
            <person name="Yang B."/>
            <person name="Yin L."/>
            <person name="Li B."/>
            <person name="Zhang Y."/>
            <person name="Zhang S."/>
            <person name="Jiang F."/>
            <person name="Zhang X."/>
            <person name="Ren Y."/>
            <person name="Wang B."/>
            <person name="Wang S."/>
            <person name="Lu Y."/>
            <person name="Wu K."/>
            <person name="Fan W."/>
            <person name="Wang G."/>
        </authorList>
    </citation>
    <scope>NUCLEOTIDE SEQUENCE</scope>
    <source>
        <strain evidence="10">12Hb</strain>
    </source>
</reference>
<feature type="compositionally biased region" description="Polar residues" evidence="9">
    <location>
        <begin position="608"/>
        <end position="618"/>
    </location>
</feature>
<evidence type="ECO:0000313" key="10">
    <source>
        <dbReference type="EMBL" id="KAF6208416.1"/>
    </source>
</evidence>
<keyword evidence="4" id="KW-0813">Transport</keyword>
<dbReference type="InterPro" id="IPR016159">
    <property type="entry name" value="Cullin_repeat-like_dom_sf"/>
</dbReference>
<keyword evidence="11" id="KW-1185">Reference proteome</keyword>
<organism evidence="10 11">
    <name type="scientific">Apolygus lucorum</name>
    <name type="common">Small green plant bug</name>
    <name type="synonym">Lygocoris lucorum</name>
    <dbReference type="NCBI Taxonomy" id="248454"/>
    <lineage>
        <taxon>Eukaryota</taxon>
        <taxon>Metazoa</taxon>
        <taxon>Ecdysozoa</taxon>
        <taxon>Arthropoda</taxon>
        <taxon>Hexapoda</taxon>
        <taxon>Insecta</taxon>
        <taxon>Pterygota</taxon>
        <taxon>Neoptera</taxon>
        <taxon>Paraneoptera</taxon>
        <taxon>Hemiptera</taxon>
        <taxon>Heteroptera</taxon>
        <taxon>Panheteroptera</taxon>
        <taxon>Cimicomorpha</taxon>
        <taxon>Miridae</taxon>
        <taxon>Mirini</taxon>
        <taxon>Apolygus</taxon>
    </lineage>
</organism>
<evidence type="ECO:0000256" key="6">
    <source>
        <dbReference type="ARBA" id="ARBA00023034"/>
    </source>
</evidence>
<evidence type="ECO:0000256" key="4">
    <source>
        <dbReference type="ARBA" id="ARBA00022448"/>
    </source>
</evidence>
<evidence type="ECO:0000256" key="8">
    <source>
        <dbReference type="ARBA" id="ARBA00031347"/>
    </source>
</evidence>
<keyword evidence="6" id="KW-0333">Golgi apparatus</keyword>
<name>A0A8S9XK20_APOLU</name>
<dbReference type="EMBL" id="WIXP02000007">
    <property type="protein sequence ID" value="KAF6208416.1"/>
    <property type="molecule type" value="Genomic_DNA"/>
</dbReference>
<evidence type="ECO:0000256" key="9">
    <source>
        <dbReference type="SAM" id="MobiDB-lite"/>
    </source>
</evidence>
<dbReference type="GO" id="GO:0000139">
    <property type="term" value="C:Golgi membrane"/>
    <property type="evidence" value="ECO:0007669"/>
    <property type="project" value="UniProtKB-SubCell"/>
</dbReference>
<evidence type="ECO:0000256" key="2">
    <source>
        <dbReference type="ARBA" id="ARBA00006419"/>
    </source>
</evidence>
<protein>
    <recommendedName>
        <fullName evidence="3">Conserved oligomeric Golgi complex subunit 8</fullName>
    </recommendedName>
    <alternativeName>
        <fullName evidence="8">Component of oligomeric Golgi complex 8</fullName>
    </alternativeName>
</protein>